<accession>A0A699LBL3</accession>
<dbReference type="EMBL" id="BKCJ010604212">
    <property type="protein sequence ID" value="GFB33317.1"/>
    <property type="molecule type" value="Genomic_DNA"/>
</dbReference>
<comment type="caution">
    <text evidence="2">The sequence shown here is derived from an EMBL/GenBank/DDBJ whole genome shotgun (WGS) entry which is preliminary data.</text>
</comment>
<gene>
    <name evidence="2" type="ORF">Tci_705288</name>
</gene>
<feature type="compositionally biased region" description="Basic residues" evidence="1">
    <location>
        <begin position="33"/>
        <end position="44"/>
    </location>
</feature>
<proteinExistence type="predicted"/>
<evidence type="ECO:0000256" key="1">
    <source>
        <dbReference type="SAM" id="MobiDB-lite"/>
    </source>
</evidence>
<feature type="non-terminal residue" evidence="2">
    <location>
        <position position="112"/>
    </location>
</feature>
<sequence>MKTFLGDVLSDKANEIVSCDTVPNKAVTDNATPKKKRRNKKKKKVAGDVLTAKVNEVIGETVPTKLSTEDWEGAVADMKAAKEKSPQDMIIQEYEGRESFKIKPTEGLVQDS</sequence>
<feature type="region of interest" description="Disordered" evidence="1">
    <location>
        <begin position="25"/>
        <end position="46"/>
    </location>
</feature>
<protein>
    <submittedName>
        <fullName evidence="2">Uncharacterized protein</fullName>
    </submittedName>
</protein>
<reference evidence="2" key="1">
    <citation type="journal article" date="2019" name="Sci. Rep.">
        <title>Draft genome of Tanacetum cinerariifolium, the natural source of mosquito coil.</title>
        <authorList>
            <person name="Yamashiro T."/>
            <person name="Shiraishi A."/>
            <person name="Satake H."/>
            <person name="Nakayama K."/>
        </authorList>
    </citation>
    <scope>NUCLEOTIDE SEQUENCE</scope>
</reference>
<organism evidence="2">
    <name type="scientific">Tanacetum cinerariifolium</name>
    <name type="common">Dalmatian daisy</name>
    <name type="synonym">Chrysanthemum cinerariifolium</name>
    <dbReference type="NCBI Taxonomy" id="118510"/>
    <lineage>
        <taxon>Eukaryota</taxon>
        <taxon>Viridiplantae</taxon>
        <taxon>Streptophyta</taxon>
        <taxon>Embryophyta</taxon>
        <taxon>Tracheophyta</taxon>
        <taxon>Spermatophyta</taxon>
        <taxon>Magnoliopsida</taxon>
        <taxon>eudicotyledons</taxon>
        <taxon>Gunneridae</taxon>
        <taxon>Pentapetalae</taxon>
        <taxon>asterids</taxon>
        <taxon>campanulids</taxon>
        <taxon>Asterales</taxon>
        <taxon>Asteraceae</taxon>
        <taxon>Asteroideae</taxon>
        <taxon>Anthemideae</taxon>
        <taxon>Anthemidinae</taxon>
        <taxon>Tanacetum</taxon>
    </lineage>
</organism>
<evidence type="ECO:0000313" key="2">
    <source>
        <dbReference type="EMBL" id="GFB33317.1"/>
    </source>
</evidence>
<dbReference type="AlphaFoldDB" id="A0A699LBL3"/>
<name>A0A699LBL3_TANCI</name>